<accession>A0ABS5ICE4</accession>
<dbReference type="Proteomes" id="UP000680714">
    <property type="component" value="Unassembled WGS sequence"/>
</dbReference>
<dbReference type="EMBL" id="JAGTUF010000008">
    <property type="protein sequence ID" value="MBR9972101.1"/>
    <property type="molecule type" value="Genomic_DNA"/>
</dbReference>
<reference evidence="1 2" key="1">
    <citation type="submission" date="2021-04" db="EMBL/GenBank/DDBJ databases">
        <title>Magnetospirillum sulfuroxidans sp. nov., a facultative chemolithoautotrophic sulfur-oxidizing alphaproteobacterium isolated from freshwater sediment and proposals for Paramagetospirillum gen. nov., and Magnetospirillaceae fam. nov.</title>
        <authorList>
            <person name="Koziaeva V."/>
            <person name="Geelhoed J.S."/>
            <person name="Sorokin D.Y."/>
            <person name="Grouzdev D.S."/>
        </authorList>
    </citation>
    <scope>NUCLEOTIDE SEQUENCE [LARGE SCALE GENOMIC DNA]</scope>
    <source>
        <strain evidence="1 2">J10</strain>
    </source>
</reference>
<evidence type="ECO:0000313" key="1">
    <source>
        <dbReference type="EMBL" id="MBR9972101.1"/>
    </source>
</evidence>
<gene>
    <name evidence="1" type="ORF">KEC16_10265</name>
</gene>
<sequence>MDRLIHEARQLKRGYIRLATLGRLKDACDAIADGSAAEVLRRARSKGAHAYRAGSAPINASTIEAYVKARQALGHTEWIGPTRVTIAADKSGMMTYIAARQAERGIVTLPKKTPRQKSIDEIIDRLDAVEDQQFLRFALEELRQTASKYRILVRGLTSIPGIDVQSILHGAPATPALPARSVDPNVQASLRRLTQRLCDDQALAEYDLTFDGRRVRQRSGMRKQLVQADEIDALRGLTSEKVDTEPETSPFEADCVES</sequence>
<comment type="caution">
    <text evidence="1">The sequence shown here is derived from an EMBL/GenBank/DDBJ whole genome shotgun (WGS) entry which is preliminary data.</text>
</comment>
<organism evidence="1 2">
    <name type="scientific">Magnetospirillum sulfuroxidans</name>
    <dbReference type="NCBI Taxonomy" id="611300"/>
    <lineage>
        <taxon>Bacteria</taxon>
        <taxon>Pseudomonadati</taxon>
        <taxon>Pseudomonadota</taxon>
        <taxon>Alphaproteobacteria</taxon>
        <taxon>Rhodospirillales</taxon>
        <taxon>Rhodospirillaceae</taxon>
        <taxon>Magnetospirillum</taxon>
    </lineage>
</organism>
<keyword evidence="2" id="KW-1185">Reference proteome</keyword>
<dbReference type="RefSeq" id="WP_211548525.1">
    <property type="nucleotide sequence ID" value="NZ_JAGTUF010000008.1"/>
</dbReference>
<evidence type="ECO:0000313" key="2">
    <source>
        <dbReference type="Proteomes" id="UP000680714"/>
    </source>
</evidence>
<name>A0ABS5ICE4_9PROT</name>
<protein>
    <submittedName>
        <fullName evidence="1">Uncharacterized protein</fullName>
    </submittedName>
</protein>
<proteinExistence type="predicted"/>